<dbReference type="Proteomes" id="UP000572057">
    <property type="component" value="Unassembled WGS sequence"/>
</dbReference>
<feature type="domain" description="Protein kinase" evidence="1">
    <location>
        <begin position="13"/>
        <end position="95"/>
    </location>
</feature>
<feature type="non-terminal residue" evidence="2">
    <location>
        <position position="95"/>
    </location>
</feature>
<dbReference type="GO" id="GO:0004672">
    <property type="term" value="F:protein kinase activity"/>
    <property type="evidence" value="ECO:0007669"/>
    <property type="project" value="InterPro"/>
</dbReference>
<sequence length="95" mass="10092">PAGKAQEALLEWYRVCSLLGCGGFGSVFMVTRLSDGTSHSSSSTEGIVVLPQPNGTSAPLDIVLLDKVSTGFPGVVLLLEWLELPNKILMVLEHP</sequence>
<evidence type="ECO:0000313" key="2">
    <source>
        <dbReference type="EMBL" id="NXO46622.1"/>
    </source>
</evidence>
<dbReference type="GO" id="GO:0005524">
    <property type="term" value="F:ATP binding"/>
    <property type="evidence" value="ECO:0007669"/>
    <property type="project" value="InterPro"/>
</dbReference>
<dbReference type="SUPFAM" id="SSF56112">
    <property type="entry name" value="Protein kinase-like (PK-like)"/>
    <property type="match status" value="1"/>
</dbReference>
<accession>A0A7L1SBI8</accession>
<dbReference type="Gene3D" id="3.30.200.20">
    <property type="entry name" value="Phosphorylase Kinase, domain 1"/>
    <property type="match status" value="1"/>
</dbReference>
<dbReference type="PROSITE" id="PS50011">
    <property type="entry name" value="PROTEIN_KINASE_DOM"/>
    <property type="match status" value="1"/>
</dbReference>
<organism evidence="2 3">
    <name type="scientific">Helopsaltes ochotensis</name>
    <name type="common">Middendorff's grasshopper-warbler</name>
    <dbReference type="NCBI Taxonomy" id="3150915"/>
    <lineage>
        <taxon>Eukaryota</taxon>
        <taxon>Metazoa</taxon>
        <taxon>Chordata</taxon>
        <taxon>Craniata</taxon>
        <taxon>Vertebrata</taxon>
        <taxon>Euteleostomi</taxon>
        <taxon>Archelosauria</taxon>
        <taxon>Archosauria</taxon>
        <taxon>Dinosauria</taxon>
        <taxon>Saurischia</taxon>
        <taxon>Theropoda</taxon>
        <taxon>Coelurosauria</taxon>
        <taxon>Aves</taxon>
        <taxon>Neognathae</taxon>
        <taxon>Neoaves</taxon>
        <taxon>Telluraves</taxon>
        <taxon>Australaves</taxon>
        <taxon>Passeriformes</taxon>
        <taxon>Sylvioidea</taxon>
        <taxon>Locustellidae</taxon>
        <taxon>Helopsaltes</taxon>
    </lineage>
</organism>
<proteinExistence type="predicted"/>
<dbReference type="OrthoDB" id="10252171at2759"/>
<dbReference type="AlphaFoldDB" id="A0A7L1SBI8"/>
<protein>
    <submittedName>
        <fullName evidence="2">PIM1 kinase</fullName>
    </submittedName>
</protein>
<gene>
    <name evidence="2" type="primary">Pim1_7</name>
    <name evidence="2" type="ORF">LOCOCH_R00186</name>
</gene>
<evidence type="ECO:0000313" key="3">
    <source>
        <dbReference type="Proteomes" id="UP000572057"/>
    </source>
</evidence>
<name>A0A7L1SBI8_9PASS</name>
<dbReference type="InterPro" id="IPR011009">
    <property type="entry name" value="Kinase-like_dom_sf"/>
</dbReference>
<dbReference type="EMBL" id="VXBM01004782">
    <property type="protein sequence ID" value="NXO46622.1"/>
    <property type="molecule type" value="Genomic_DNA"/>
</dbReference>
<evidence type="ECO:0000259" key="1">
    <source>
        <dbReference type="PROSITE" id="PS50011"/>
    </source>
</evidence>
<reference evidence="3" key="1">
    <citation type="submission" date="2019-09" db="EMBL/GenBank/DDBJ databases">
        <title>Bird 10,000 Genomes (B10K) Project - Family phase.</title>
        <authorList>
            <person name="Zhang G."/>
        </authorList>
    </citation>
    <scope>NUCLEOTIDE SEQUENCE [LARGE SCALE GENOMIC DNA]</scope>
</reference>
<comment type="caution">
    <text evidence="2">The sequence shown here is derived from an EMBL/GenBank/DDBJ whole genome shotgun (WGS) entry which is preliminary data.</text>
</comment>
<keyword evidence="2" id="KW-0808">Transferase</keyword>
<feature type="non-terminal residue" evidence="2">
    <location>
        <position position="1"/>
    </location>
</feature>
<dbReference type="InterPro" id="IPR000719">
    <property type="entry name" value="Prot_kinase_dom"/>
</dbReference>
<keyword evidence="3" id="KW-1185">Reference proteome</keyword>
<keyword evidence="2" id="KW-0418">Kinase</keyword>